<dbReference type="Gene3D" id="3.40.50.1820">
    <property type="entry name" value="alpha/beta hydrolase"/>
    <property type="match status" value="1"/>
</dbReference>
<dbReference type="AlphaFoldDB" id="A0A3M9YAS2"/>
<gene>
    <name evidence="3" type="ORF">D7B24_006154</name>
</gene>
<dbReference type="Pfam" id="PF12697">
    <property type="entry name" value="Abhydrolase_6"/>
    <property type="match status" value="1"/>
</dbReference>
<dbReference type="PANTHER" id="PTHR12277">
    <property type="entry name" value="ALPHA/BETA HYDROLASE DOMAIN-CONTAINING PROTEIN"/>
    <property type="match status" value="1"/>
</dbReference>
<dbReference type="InterPro" id="IPR029058">
    <property type="entry name" value="AB_hydrolase_fold"/>
</dbReference>
<sequence>MAIPLAPTLRTAVWAVIAPLILYITLLGLATMPSVQRHALYAHKINTLWFRDINEPELFGFATGQVTPFFLKTPDEVELYAWHIAPLPLYLQNEEALSTQKPGVSEDITATESFRVLKEDPKARVVIYLHGNAGDVAQGHRPDSYHTLTDTSSYHVLTIDYRGFGHSTGAPSEPGLIQDAATLIDWVINVAGIPADRIVILGQSLGTAVASGVAERYASEGVEFAGVVLVAGFSSLPKMLRGYRAAGVLHLLGPLHAWPWLLEWVERNVIWEKWHTVARLERLVQLAKTRLRLIIIAAADDADIPPEESNRLFRVAANATAKGGLDPDLFASWKDERTVRTRQDAFVTTVKAEPNIVIRQELFPYGGHNDIMGSAPVALAVMRCFDLGGTVYPGKNLD</sequence>
<keyword evidence="1" id="KW-1133">Transmembrane helix</keyword>
<keyword evidence="4" id="KW-1185">Reference proteome</keyword>
<proteinExistence type="predicted"/>
<dbReference type="PANTHER" id="PTHR12277:SF81">
    <property type="entry name" value="PROTEIN ABHD13"/>
    <property type="match status" value="1"/>
</dbReference>
<evidence type="ECO:0000313" key="3">
    <source>
        <dbReference type="EMBL" id="RNJ57391.1"/>
    </source>
</evidence>
<keyword evidence="1" id="KW-0472">Membrane</keyword>
<reference evidence="3 4" key="1">
    <citation type="submission" date="2018-10" db="EMBL/GenBank/DDBJ databases">
        <title>Genome sequence of Verticillium nonalfalfae VnAa140.</title>
        <authorList>
            <person name="Stajich J.E."/>
            <person name="Kasson M.T."/>
        </authorList>
    </citation>
    <scope>NUCLEOTIDE SEQUENCE [LARGE SCALE GENOMIC DNA]</scope>
    <source>
        <strain evidence="3 4">VnAa140</strain>
    </source>
</reference>
<accession>A0A3M9YAS2</accession>
<dbReference type="Proteomes" id="UP000267145">
    <property type="component" value="Unassembled WGS sequence"/>
</dbReference>
<dbReference type="RefSeq" id="XP_028495549.1">
    <property type="nucleotide sequence ID" value="XM_028640293.1"/>
</dbReference>
<evidence type="ECO:0000256" key="1">
    <source>
        <dbReference type="SAM" id="Phobius"/>
    </source>
</evidence>
<dbReference type="EMBL" id="RBVV01000041">
    <property type="protein sequence ID" value="RNJ57391.1"/>
    <property type="molecule type" value="Genomic_DNA"/>
</dbReference>
<dbReference type="GeneID" id="39609843"/>
<comment type="caution">
    <text evidence="3">The sequence shown here is derived from an EMBL/GenBank/DDBJ whole genome shotgun (WGS) entry which is preliminary data.</text>
</comment>
<protein>
    <recommendedName>
        <fullName evidence="2">AB hydrolase-1 domain-containing protein</fullName>
    </recommendedName>
</protein>
<dbReference type="InterPro" id="IPR000073">
    <property type="entry name" value="AB_hydrolase_1"/>
</dbReference>
<name>A0A3M9YAS2_9PEZI</name>
<feature type="transmembrane region" description="Helical" evidence="1">
    <location>
        <begin position="12"/>
        <end position="30"/>
    </location>
</feature>
<dbReference type="SUPFAM" id="SSF53474">
    <property type="entry name" value="alpha/beta-Hydrolases"/>
    <property type="match status" value="1"/>
</dbReference>
<organism evidence="3 4">
    <name type="scientific">Verticillium nonalfalfae</name>
    <dbReference type="NCBI Taxonomy" id="1051616"/>
    <lineage>
        <taxon>Eukaryota</taxon>
        <taxon>Fungi</taxon>
        <taxon>Dikarya</taxon>
        <taxon>Ascomycota</taxon>
        <taxon>Pezizomycotina</taxon>
        <taxon>Sordariomycetes</taxon>
        <taxon>Hypocreomycetidae</taxon>
        <taxon>Glomerellales</taxon>
        <taxon>Plectosphaerellaceae</taxon>
        <taxon>Verticillium</taxon>
    </lineage>
</organism>
<evidence type="ECO:0000313" key="4">
    <source>
        <dbReference type="Proteomes" id="UP000267145"/>
    </source>
</evidence>
<dbReference type="STRING" id="1051616.A0A3M9YAS2"/>
<keyword evidence="1" id="KW-0812">Transmembrane</keyword>
<evidence type="ECO:0000259" key="2">
    <source>
        <dbReference type="Pfam" id="PF12697"/>
    </source>
</evidence>
<feature type="domain" description="AB hydrolase-1" evidence="2">
    <location>
        <begin position="126"/>
        <end position="380"/>
    </location>
</feature>